<evidence type="ECO:0000256" key="1">
    <source>
        <dbReference type="SAM" id="MobiDB-lite"/>
    </source>
</evidence>
<name>A0A0D2NB93_9CHLO</name>
<evidence type="ECO:0000259" key="2">
    <source>
        <dbReference type="PROSITE" id="PS50011"/>
    </source>
</evidence>
<accession>A0A0D2NB93</accession>
<dbReference type="STRING" id="145388.A0A0D2NB93"/>
<feature type="region of interest" description="Disordered" evidence="1">
    <location>
        <begin position="51"/>
        <end position="91"/>
    </location>
</feature>
<proteinExistence type="predicted"/>
<dbReference type="InterPro" id="IPR052402">
    <property type="entry name" value="ADCK_kinase"/>
</dbReference>
<dbReference type="RefSeq" id="XP_013901780.1">
    <property type="nucleotide sequence ID" value="XM_014046326.1"/>
</dbReference>
<dbReference type="Proteomes" id="UP000054498">
    <property type="component" value="Unassembled WGS sequence"/>
</dbReference>
<dbReference type="InterPro" id="IPR004147">
    <property type="entry name" value="ABC1_dom"/>
</dbReference>
<dbReference type="Gene3D" id="1.10.510.10">
    <property type="entry name" value="Transferase(Phosphotransferase) domain 1"/>
    <property type="match status" value="1"/>
</dbReference>
<dbReference type="OrthoDB" id="1290869at2759"/>
<feature type="compositionally biased region" description="Gly residues" evidence="1">
    <location>
        <begin position="79"/>
        <end position="89"/>
    </location>
</feature>
<reference evidence="3 4" key="1">
    <citation type="journal article" date="2013" name="BMC Genomics">
        <title>Reconstruction of the lipid metabolism for the microalga Monoraphidium neglectum from its genome sequence reveals characteristics suitable for biofuel production.</title>
        <authorList>
            <person name="Bogen C."/>
            <person name="Al-Dilaimi A."/>
            <person name="Albersmeier A."/>
            <person name="Wichmann J."/>
            <person name="Grundmann M."/>
            <person name="Rupp O."/>
            <person name="Lauersen K.J."/>
            <person name="Blifernez-Klassen O."/>
            <person name="Kalinowski J."/>
            <person name="Goesmann A."/>
            <person name="Mussgnug J.H."/>
            <person name="Kruse O."/>
        </authorList>
    </citation>
    <scope>NUCLEOTIDE SEQUENCE [LARGE SCALE GENOMIC DNA]</scope>
    <source>
        <strain evidence="3 4">SAG 48.87</strain>
    </source>
</reference>
<dbReference type="PANTHER" id="PTHR45890:SF9">
    <property type="entry name" value="PROTEIN KINASE DOMAIN-CONTAINING PROTEIN"/>
    <property type="match status" value="1"/>
</dbReference>
<keyword evidence="4" id="KW-1185">Reference proteome</keyword>
<dbReference type="GO" id="GO:0004672">
    <property type="term" value="F:protein kinase activity"/>
    <property type="evidence" value="ECO:0007669"/>
    <property type="project" value="InterPro"/>
</dbReference>
<sequence>MEWMAGAGVAKYMRQPTPLNTEIVAIGVDCYMKMLLQDNFVHTDLHPGNIMVMSQPDTHSQQQQQQQGRACDRSSQPTRGGGDGGGTKGEGAAAARERARLVLLDFGLAEELTPEVRYRFLSFLNQIVAGDGATAARHLLRWSRVQGCPDPLAFEGAMAELFRREADVHCKGGIDLDAVLQGVLALARHYEVSIDSAYASLVISVCVITGFAVALDPQVNVMDAAAPALMAYALTGRVFGRLYA</sequence>
<dbReference type="Pfam" id="PF03109">
    <property type="entry name" value="ABC1"/>
    <property type="match status" value="1"/>
</dbReference>
<protein>
    <recommendedName>
        <fullName evidence="2">Protein kinase domain-containing protein</fullName>
    </recommendedName>
</protein>
<dbReference type="InterPro" id="IPR000719">
    <property type="entry name" value="Prot_kinase_dom"/>
</dbReference>
<dbReference type="KEGG" id="mng:MNEG_5201"/>
<dbReference type="EMBL" id="KK100981">
    <property type="protein sequence ID" value="KIZ02761.1"/>
    <property type="molecule type" value="Genomic_DNA"/>
</dbReference>
<dbReference type="GeneID" id="25738078"/>
<dbReference type="PROSITE" id="PS50011">
    <property type="entry name" value="PROTEIN_KINASE_DOM"/>
    <property type="match status" value="1"/>
</dbReference>
<evidence type="ECO:0000313" key="4">
    <source>
        <dbReference type="Proteomes" id="UP000054498"/>
    </source>
</evidence>
<evidence type="ECO:0000313" key="3">
    <source>
        <dbReference type="EMBL" id="KIZ02761.1"/>
    </source>
</evidence>
<organism evidence="3 4">
    <name type="scientific">Monoraphidium neglectum</name>
    <dbReference type="NCBI Taxonomy" id="145388"/>
    <lineage>
        <taxon>Eukaryota</taxon>
        <taxon>Viridiplantae</taxon>
        <taxon>Chlorophyta</taxon>
        <taxon>core chlorophytes</taxon>
        <taxon>Chlorophyceae</taxon>
        <taxon>CS clade</taxon>
        <taxon>Sphaeropleales</taxon>
        <taxon>Selenastraceae</taxon>
        <taxon>Monoraphidium</taxon>
    </lineage>
</organism>
<feature type="domain" description="Protein kinase" evidence="2">
    <location>
        <begin position="1"/>
        <end position="244"/>
    </location>
</feature>
<dbReference type="PANTHER" id="PTHR45890">
    <property type="entry name" value="AARF DOMAIN CONTAINING KINASE 2 (PREDICTED)"/>
    <property type="match status" value="1"/>
</dbReference>
<dbReference type="InterPro" id="IPR011009">
    <property type="entry name" value="Kinase-like_dom_sf"/>
</dbReference>
<gene>
    <name evidence="3" type="ORF">MNEG_5201</name>
</gene>
<dbReference type="GO" id="GO:0005524">
    <property type="term" value="F:ATP binding"/>
    <property type="evidence" value="ECO:0007669"/>
    <property type="project" value="InterPro"/>
</dbReference>
<dbReference type="SUPFAM" id="SSF56112">
    <property type="entry name" value="Protein kinase-like (PK-like)"/>
    <property type="match status" value="1"/>
</dbReference>
<dbReference type="AlphaFoldDB" id="A0A0D2NB93"/>